<organism evidence="4 5">
    <name type="scientific">Nonomuraea insulae</name>
    <dbReference type="NCBI Taxonomy" id="1616787"/>
    <lineage>
        <taxon>Bacteria</taxon>
        <taxon>Bacillati</taxon>
        <taxon>Actinomycetota</taxon>
        <taxon>Actinomycetes</taxon>
        <taxon>Streptosporangiales</taxon>
        <taxon>Streptosporangiaceae</taxon>
        <taxon>Nonomuraea</taxon>
    </lineage>
</organism>
<dbReference type="InterPro" id="IPR013328">
    <property type="entry name" value="6PGD_dom2"/>
</dbReference>
<name>A0ABW1D9D7_9ACTN</name>
<dbReference type="InterPro" id="IPR036291">
    <property type="entry name" value="NAD(P)-bd_dom_sf"/>
</dbReference>
<evidence type="ECO:0000313" key="5">
    <source>
        <dbReference type="Proteomes" id="UP001596058"/>
    </source>
</evidence>
<feature type="domain" description="3-hydroxyisobutyrate dehydrogenase-like NAD-binding" evidence="3">
    <location>
        <begin position="167"/>
        <end position="271"/>
    </location>
</feature>
<evidence type="ECO:0000259" key="1">
    <source>
        <dbReference type="Pfam" id="PF02627"/>
    </source>
</evidence>
<dbReference type="InterPro" id="IPR029154">
    <property type="entry name" value="HIBADH-like_NADP-bd"/>
</dbReference>
<dbReference type="InterPro" id="IPR008927">
    <property type="entry name" value="6-PGluconate_DH-like_C_sf"/>
</dbReference>
<keyword evidence="5" id="KW-1185">Reference proteome</keyword>
<gene>
    <name evidence="4" type="ORF">ACFPZ3_57350</name>
</gene>
<dbReference type="Gene3D" id="1.10.1040.10">
    <property type="entry name" value="N-(1-d-carboxylethyl)-l-norvaline Dehydrogenase, domain 2"/>
    <property type="match status" value="1"/>
</dbReference>
<dbReference type="PANTHER" id="PTHR43060:SF15">
    <property type="entry name" value="3-HYDROXYISOBUTYRATE DEHYDROGENASE-LIKE 1, MITOCHONDRIAL-RELATED"/>
    <property type="match status" value="1"/>
</dbReference>
<evidence type="ECO:0000259" key="3">
    <source>
        <dbReference type="Pfam" id="PF14833"/>
    </source>
</evidence>
<dbReference type="SUPFAM" id="SSF69118">
    <property type="entry name" value="AhpD-like"/>
    <property type="match status" value="1"/>
</dbReference>
<dbReference type="RefSeq" id="WP_379522904.1">
    <property type="nucleotide sequence ID" value="NZ_JBHSPA010000094.1"/>
</dbReference>
<dbReference type="Pfam" id="PF14833">
    <property type="entry name" value="NAD_binding_11"/>
    <property type="match status" value="1"/>
</dbReference>
<feature type="domain" description="Carboxymuconolactone decarboxylase-like" evidence="1">
    <location>
        <begin position="315"/>
        <end position="391"/>
    </location>
</feature>
<dbReference type="Pfam" id="PF03446">
    <property type="entry name" value="NAD_binding_2"/>
    <property type="match status" value="1"/>
</dbReference>
<dbReference type="InterPro" id="IPR003779">
    <property type="entry name" value="CMD-like"/>
</dbReference>
<dbReference type="SUPFAM" id="SSF51735">
    <property type="entry name" value="NAD(P)-binding Rossmann-fold domains"/>
    <property type="match status" value="1"/>
</dbReference>
<dbReference type="Gene3D" id="1.20.1290.10">
    <property type="entry name" value="AhpD-like"/>
    <property type="match status" value="1"/>
</dbReference>
<dbReference type="Gene3D" id="3.40.50.720">
    <property type="entry name" value="NAD(P)-binding Rossmann-like Domain"/>
    <property type="match status" value="1"/>
</dbReference>
<evidence type="ECO:0000313" key="4">
    <source>
        <dbReference type="EMBL" id="MFC5833478.1"/>
    </source>
</evidence>
<dbReference type="Pfam" id="PF02627">
    <property type="entry name" value="CMD"/>
    <property type="match status" value="1"/>
</dbReference>
<dbReference type="PANTHER" id="PTHR43060">
    <property type="entry name" value="3-HYDROXYISOBUTYRATE DEHYDROGENASE-LIKE 1, MITOCHONDRIAL-RELATED"/>
    <property type="match status" value="1"/>
</dbReference>
<proteinExistence type="predicted"/>
<dbReference type="EMBL" id="JBHSPA010000094">
    <property type="protein sequence ID" value="MFC5833478.1"/>
    <property type="molecule type" value="Genomic_DNA"/>
</dbReference>
<feature type="domain" description="6-phosphogluconate dehydrogenase NADP-binding" evidence="2">
    <location>
        <begin position="9"/>
        <end position="164"/>
    </location>
</feature>
<comment type="caution">
    <text evidence="4">The sequence shown here is derived from an EMBL/GenBank/DDBJ whole genome shotgun (WGS) entry which is preliminary data.</text>
</comment>
<dbReference type="SUPFAM" id="SSF48179">
    <property type="entry name" value="6-phosphogluconate dehydrogenase C-terminal domain-like"/>
    <property type="match status" value="1"/>
</dbReference>
<dbReference type="InterPro" id="IPR029032">
    <property type="entry name" value="AhpD-like"/>
</dbReference>
<accession>A0ABW1D9D7</accession>
<dbReference type="Proteomes" id="UP001596058">
    <property type="component" value="Unassembled WGS sequence"/>
</dbReference>
<reference evidence="5" key="1">
    <citation type="journal article" date="2019" name="Int. J. Syst. Evol. Microbiol.">
        <title>The Global Catalogue of Microorganisms (GCM) 10K type strain sequencing project: providing services to taxonomists for standard genome sequencing and annotation.</title>
        <authorList>
            <consortium name="The Broad Institute Genomics Platform"/>
            <consortium name="The Broad Institute Genome Sequencing Center for Infectious Disease"/>
            <person name="Wu L."/>
            <person name="Ma J."/>
        </authorList>
    </citation>
    <scope>NUCLEOTIDE SEQUENCE [LARGE SCALE GENOMIC DNA]</scope>
    <source>
        <strain evidence="5">CCUG 53903</strain>
    </source>
</reference>
<dbReference type="InterPro" id="IPR006115">
    <property type="entry name" value="6PGDH_NADP-bd"/>
</dbReference>
<sequence>MTQDKERAGVVGLGMIGGGVAVSLARRGRVPAVYDVRADAADGLAGVPAVLASPAEVSAHSDVIMVAVVDADQARQVIGGPDGLLSAARPGQTIVLLSTVAVPVVHELARLCAEHGVGFLDCGVTPGDKAAQNGMVAILGGDEETAGRALPVLRDWAKQVVHCGPIGAGMATKIARNVITYGSWRTVEEAAALAEAAGVDPARLAEVIDAADPEGRTLLQLLRMRGDDGALPEAVGCQVSPLMTKDLDAARDLARTLGVDAPLVELTRAHVPQTLGMETEPAAAATDVRALGLAMADEVYGPGFSQGFDGESHPFTDATVDFLFGQVWSRPGLSVRDRRLLTLGVAAAVGRADLIQIQAKGALVSGEITPGELREAVLQLAVYVGWCKATATHTGITAAIEDYTKQEEK</sequence>
<protein>
    <submittedName>
        <fullName evidence="4">NAD(P)-binding domain-containing protein</fullName>
    </submittedName>
</protein>
<evidence type="ECO:0000259" key="2">
    <source>
        <dbReference type="Pfam" id="PF03446"/>
    </source>
</evidence>